<sequence>MNPLLYKKYSADQFSDILELYNLGARKIGVTTLPPLGCLPAVITILGEDSNECIEKMNKVAVSFNNKLNLTSQKLQAKLSGLNLVVLDIYQPLLDLVTNPTNYGFFEARKACCGTGLVETSILCNAKSPGTCKNATEYVFWDGFHPSQAANKILSDDLLAAGISLIF</sequence>
<name>A0A830CA93_9LAMI</name>
<dbReference type="OrthoDB" id="1600564at2759"/>
<dbReference type="Proteomes" id="UP000653305">
    <property type="component" value="Unassembled WGS sequence"/>
</dbReference>
<gene>
    <name evidence="2" type="ORF">PHJA_001434600</name>
</gene>
<organism evidence="2 3">
    <name type="scientific">Phtheirospermum japonicum</name>
    <dbReference type="NCBI Taxonomy" id="374723"/>
    <lineage>
        <taxon>Eukaryota</taxon>
        <taxon>Viridiplantae</taxon>
        <taxon>Streptophyta</taxon>
        <taxon>Embryophyta</taxon>
        <taxon>Tracheophyta</taxon>
        <taxon>Spermatophyta</taxon>
        <taxon>Magnoliopsida</taxon>
        <taxon>eudicotyledons</taxon>
        <taxon>Gunneridae</taxon>
        <taxon>Pentapetalae</taxon>
        <taxon>asterids</taxon>
        <taxon>lamiids</taxon>
        <taxon>Lamiales</taxon>
        <taxon>Orobanchaceae</taxon>
        <taxon>Orobanchaceae incertae sedis</taxon>
        <taxon>Phtheirospermum</taxon>
    </lineage>
</organism>
<evidence type="ECO:0000256" key="1">
    <source>
        <dbReference type="ARBA" id="ARBA00008668"/>
    </source>
</evidence>
<dbReference type="GO" id="GO:0016788">
    <property type="term" value="F:hydrolase activity, acting on ester bonds"/>
    <property type="evidence" value="ECO:0007669"/>
    <property type="project" value="InterPro"/>
</dbReference>
<dbReference type="PANTHER" id="PTHR45642">
    <property type="entry name" value="GDSL ESTERASE/LIPASE EXL3"/>
    <property type="match status" value="1"/>
</dbReference>
<comment type="caution">
    <text evidence="2">The sequence shown here is derived from an EMBL/GenBank/DDBJ whole genome shotgun (WGS) entry which is preliminary data.</text>
</comment>
<evidence type="ECO:0000313" key="2">
    <source>
        <dbReference type="EMBL" id="GFP92903.1"/>
    </source>
</evidence>
<dbReference type="Pfam" id="PF00657">
    <property type="entry name" value="Lipase_GDSL"/>
    <property type="match status" value="1"/>
</dbReference>
<comment type="similarity">
    <text evidence="1">Belongs to the 'GDSL' lipolytic enzyme family.</text>
</comment>
<keyword evidence="3" id="KW-1185">Reference proteome</keyword>
<dbReference type="InterPro" id="IPR050592">
    <property type="entry name" value="GDSL_lipolytic_enzyme"/>
</dbReference>
<dbReference type="PANTHER" id="PTHR45642:SF67">
    <property type="entry name" value="GDSL-LIKE LIPASE_ACYLHYDROLASE FAMILY PROTEIN, EXPRESSED"/>
    <property type="match status" value="1"/>
</dbReference>
<reference evidence="2" key="1">
    <citation type="submission" date="2020-07" db="EMBL/GenBank/DDBJ databases">
        <title>Ethylene signaling mediates host invasion by parasitic plants.</title>
        <authorList>
            <person name="Yoshida S."/>
        </authorList>
    </citation>
    <scope>NUCLEOTIDE SEQUENCE</scope>
    <source>
        <strain evidence="2">Okayama</strain>
    </source>
</reference>
<dbReference type="Gene3D" id="3.40.50.1110">
    <property type="entry name" value="SGNH hydrolase"/>
    <property type="match status" value="1"/>
</dbReference>
<dbReference type="InterPro" id="IPR001087">
    <property type="entry name" value="GDSL"/>
</dbReference>
<dbReference type="AlphaFoldDB" id="A0A830CA93"/>
<proteinExistence type="inferred from homology"/>
<accession>A0A830CA93</accession>
<dbReference type="EMBL" id="BMAC01000294">
    <property type="protein sequence ID" value="GFP92903.1"/>
    <property type="molecule type" value="Genomic_DNA"/>
</dbReference>
<evidence type="ECO:0000313" key="3">
    <source>
        <dbReference type="Proteomes" id="UP000653305"/>
    </source>
</evidence>
<dbReference type="InterPro" id="IPR036514">
    <property type="entry name" value="SGNH_hydro_sf"/>
</dbReference>
<protein>
    <submittedName>
        <fullName evidence="2">GDSL esterase/lipase at5g22810</fullName>
    </submittedName>
</protein>